<evidence type="ECO:0000256" key="4">
    <source>
        <dbReference type="ARBA" id="ARBA00022553"/>
    </source>
</evidence>
<dbReference type="Pfam" id="PF06098">
    <property type="entry name" value="Radial_spoke_3"/>
    <property type="match status" value="1"/>
</dbReference>
<comment type="subcellular location">
    <subcellularLocation>
        <location evidence="1">Cytoplasm</location>
        <location evidence="1">Cytoskeleton</location>
        <location evidence="1">Flagellum axoneme</location>
    </subcellularLocation>
</comment>
<evidence type="ECO:0000256" key="7">
    <source>
        <dbReference type="ARBA" id="ARBA00023212"/>
    </source>
</evidence>
<dbReference type="PANTHER" id="PTHR21648">
    <property type="entry name" value="FLAGELLAR RADIAL SPOKE PROTEIN 3"/>
    <property type="match status" value="1"/>
</dbReference>
<comment type="caution">
    <text evidence="10">The sequence shown here is derived from an EMBL/GenBank/DDBJ whole genome shotgun (WGS) entry which is preliminary data.</text>
</comment>
<dbReference type="PANTHER" id="PTHR21648:SF0">
    <property type="entry name" value="RADIAL SPOKE HEAD PROTEIN 3 HOMOLOG"/>
    <property type="match status" value="1"/>
</dbReference>
<evidence type="ECO:0000313" key="10">
    <source>
        <dbReference type="EMBL" id="CAJ1402058.1"/>
    </source>
</evidence>
<feature type="compositionally biased region" description="Low complexity" evidence="9">
    <location>
        <begin position="1"/>
        <end position="19"/>
    </location>
</feature>
<proteinExistence type="inferred from homology"/>
<evidence type="ECO:0000256" key="8">
    <source>
        <dbReference type="ARBA" id="ARBA00023273"/>
    </source>
</evidence>
<keyword evidence="8" id="KW-0966">Cell projection</keyword>
<evidence type="ECO:0000256" key="3">
    <source>
        <dbReference type="ARBA" id="ARBA00022490"/>
    </source>
</evidence>
<keyword evidence="7" id="KW-0206">Cytoskeleton</keyword>
<dbReference type="InterPro" id="IPR009290">
    <property type="entry name" value="Radial_spoke_3"/>
</dbReference>
<evidence type="ECO:0000256" key="9">
    <source>
        <dbReference type="SAM" id="MobiDB-lite"/>
    </source>
</evidence>
<keyword evidence="11" id="KW-1185">Reference proteome</keyword>
<name>A0AA36JBP4_9DINO</name>
<keyword evidence="6" id="KW-0969">Cilium</keyword>
<protein>
    <submittedName>
        <fullName evidence="10">Uncharacterized protein</fullName>
    </submittedName>
</protein>
<evidence type="ECO:0000256" key="6">
    <source>
        <dbReference type="ARBA" id="ARBA00023069"/>
    </source>
</evidence>
<comment type="similarity">
    <text evidence="2">Belongs to the flagellar radial spoke RSP3 family.</text>
</comment>
<dbReference type="EMBL" id="CAUJNA010003438">
    <property type="protein sequence ID" value="CAJ1402058.1"/>
    <property type="molecule type" value="Genomic_DNA"/>
</dbReference>
<feature type="compositionally biased region" description="Acidic residues" evidence="9">
    <location>
        <begin position="429"/>
        <end position="444"/>
    </location>
</feature>
<dbReference type="GO" id="GO:0005929">
    <property type="term" value="C:cilium"/>
    <property type="evidence" value="ECO:0007669"/>
    <property type="project" value="TreeGrafter"/>
</dbReference>
<sequence length="450" mass="51136">MATPSASPAAYSFSSAPKAVTARKYREPGEVSAGLYRSVKETCITWDKRVHRGNTYSMYTQNAIKEAIESAQQTIKPPRKRPKPKEKSIFDMPLPEHERVAVDLTKHLVAQEAPLKVEEVELQTDEFLDEPPPAPYQPQRTGIDASTQVEDGELFDFDREVEPILDVLVMKTLEQSIMEVEEEHELSTMHNFKDEWYERQRKMMAAWHEQVEEEWVRWREKEAALAQQRAQKQREAEVLLKIQAVHAAKAHLASIVPNAAEDLRELAFPDDRGLSIQRHFLPSLFQKVQQEVASLSRARQQIDIIAAEGLSRQQQAWQEGLEAQRAKSAEVQKLRLEEMQIRRGKIRILIDDGTGNPVPVGPIQLSSADAIEQLQDRVFTWLKENEPRIAEGWPHGVVLRLGGEPVQRTSQLFEAKPGQISMGPQDPPPPEEPEEPEEVEEEAGAQEAVQ</sequence>
<keyword evidence="5" id="KW-0282">Flagellum</keyword>
<evidence type="ECO:0000313" key="11">
    <source>
        <dbReference type="Proteomes" id="UP001178507"/>
    </source>
</evidence>
<accession>A0AA36JBP4</accession>
<dbReference type="Proteomes" id="UP001178507">
    <property type="component" value="Unassembled WGS sequence"/>
</dbReference>
<feature type="region of interest" description="Disordered" evidence="9">
    <location>
        <begin position="410"/>
        <end position="450"/>
    </location>
</feature>
<evidence type="ECO:0000256" key="1">
    <source>
        <dbReference type="ARBA" id="ARBA00004611"/>
    </source>
</evidence>
<evidence type="ECO:0000256" key="2">
    <source>
        <dbReference type="ARBA" id="ARBA00006737"/>
    </source>
</evidence>
<feature type="region of interest" description="Disordered" evidence="9">
    <location>
        <begin position="1"/>
        <end position="22"/>
    </location>
</feature>
<keyword evidence="3" id="KW-0963">Cytoplasm</keyword>
<evidence type="ECO:0000256" key="5">
    <source>
        <dbReference type="ARBA" id="ARBA00022846"/>
    </source>
</evidence>
<dbReference type="AlphaFoldDB" id="A0AA36JBP4"/>
<keyword evidence="4" id="KW-0597">Phosphoprotein</keyword>
<organism evidence="10 11">
    <name type="scientific">Effrenium voratum</name>
    <dbReference type="NCBI Taxonomy" id="2562239"/>
    <lineage>
        <taxon>Eukaryota</taxon>
        <taxon>Sar</taxon>
        <taxon>Alveolata</taxon>
        <taxon>Dinophyceae</taxon>
        <taxon>Suessiales</taxon>
        <taxon>Symbiodiniaceae</taxon>
        <taxon>Effrenium</taxon>
    </lineage>
</organism>
<reference evidence="10" key="1">
    <citation type="submission" date="2023-08" db="EMBL/GenBank/DDBJ databases">
        <authorList>
            <person name="Chen Y."/>
            <person name="Shah S."/>
            <person name="Dougan E. K."/>
            <person name="Thang M."/>
            <person name="Chan C."/>
        </authorList>
    </citation>
    <scope>NUCLEOTIDE SEQUENCE</scope>
</reference>
<gene>
    <name evidence="10" type="ORF">EVOR1521_LOCUS25031</name>
</gene>